<dbReference type="InterPro" id="IPR005178">
    <property type="entry name" value="Ostalpha/TMEM184C"/>
</dbReference>
<comment type="caution">
    <text evidence="7">The sequence shown here is derived from an EMBL/GenBank/DDBJ whole genome shotgun (WGS) entry which is preliminary data.</text>
</comment>
<reference evidence="7 8" key="1">
    <citation type="submission" date="2017-08" db="EMBL/GenBank/DDBJ databases">
        <title>Acidophilic green algal genome provides insights into adaptation to an acidic environment.</title>
        <authorList>
            <person name="Hirooka S."/>
            <person name="Hirose Y."/>
            <person name="Kanesaki Y."/>
            <person name="Higuchi S."/>
            <person name="Fujiwara T."/>
            <person name="Onuma R."/>
            <person name="Era A."/>
            <person name="Ohbayashi R."/>
            <person name="Uzuka A."/>
            <person name="Nozaki H."/>
            <person name="Yoshikawa H."/>
            <person name="Miyagishima S.Y."/>
        </authorList>
    </citation>
    <scope>NUCLEOTIDE SEQUENCE [LARGE SCALE GENOMIC DNA]</scope>
    <source>
        <strain evidence="7 8">NIES-2499</strain>
    </source>
</reference>
<organism evidence="7 8">
    <name type="scientific">Chlamydomonas eustigma</name>
    <dbReference type="NCBI Taxonomy" id="1157962"/>
    <lineage>
        <taxon>Eukaryota</taxon>
        <taxon>Viridiplantae</taxon>
        <taxon>Chlorophyta</taxon>
        <taxon>core chlorophytes</taxon>
        <taxon>Chlorophyceae</taxon>
        <taxon>CS clade</taxon>
        <taxon>Chlamydomonadales</taxon>
        <taxon>Chlamydomonadaceae</taxon>
        <taxon>Chlamydomonas</taxon>
    </lineage>
</organism>
<feature type="transmembrane region" description="Helical" evidence="6">
    <location>
        <begin position="47"/>
        <end position="69"/>
    </location>
</feature>
<keyword evidence="2 6" id="KW-0812">Transmembrane</keyword>
<comment type="subcellular location">
    <subcellularLocation>
        <location evidence="1">Membrane</location>
        <topology evidence="1">Multi-pass membrane protein</topology>
    </subcellularLocation>
</comment>
<dbReference type="GO" id="GO:0016020">
    <property type="term" value="C:membrane"/>
    <property type="evidence" value="ECO:0007669"/>
    <property type="project" value="UniProtKB-SubCell"/>
</dbReference>
<dbReference type="AlphaFoldDB" id="A0A250X1J0"/>
<feature type="transmembrane region" description="Helical" evidence="6">
    <location>
        <begin position="132"/>
        <end position="152"/>
    </location>
</feature>
<feature type="transmembrane region" description="Helical" evidence="6">
    <location>
        <begin position="238"/>
        <end position="258"/>
    </location>
</feature>
<feature type="region of interest" description="Disordered" evidence="5">
    <location>
        <begin position="394"/>
        <end position="457"/>
    </location>
</feature>
<evidence type="ECO:0000256" key="1">
    <source>
        <dbReference type="ARBA" id="ARBA00004141"/>
    </source>
</evidence>
<gene>
    <name evidence="7" type="ORF">CEUSTIGMA_g4372.t1</name>
</gene>
<evidence type="ECO:0000256" key="4">
    <source>
        <dbReference type="ARBA" id="ARBA00023136"/>
    </source>
</evidence>
<dbReference type="SMART" id="SM01417">
    <property type="entry name" value="Solute_trans_a"/>
    <property type="match status" value="1"/>
</dbReference>
<dbReference type="OrthoDB" id="5348404at2759"/>
<dbReference type="Proteomes" id="UP000232323">
    <property type="component" value="Unassembled WGS sequence"/>
</dbReference>
<feature type="compositionally biased region" description="Polar residues" evidence="5">
    <location>
        <begin position="398"/>
        <end position="435"/>
    </location>
</feature>
<sequence length="457" mass="50458">MEAVDKDVLFWVATASASCAGLLSKIHIGMHIRNYHEPVLQRHVCRIIFMVVVMSSVSVLALSFPKYAIYMVTLRDCYDSFVIYNFVALCINLAGGPGAIVSQSENVLVRRCCLPPQQVDGSFLRRCKQGTLQFVILKPVLSILSLVLYWFGLLEIGVWSFTNGWIYIAIALSATYSTALFFLLQFYLGTKELLSDYRPGLKFLLIKAIIFVTFWQGIALTILLRTGTIGGQSDAEHIQNLLMCFEMLGAALCMLVAFPWSEYAQPLPGQTPFFISQPMPLNQAFVHAVSVSDVVQDLVHQFSNEYSAYVLHNDSVDPILEKQKKDEKRRQQENHGEDGHQGGRQRLQDLSSNEFSRIAAVEMGTSGRIGEDRRNLLLTDQDPELPFVLEEDEGRATSGLNSSAARTAGPTTSLSNTGSQSHQSSRFQSGPIPSSGTGGLGDRQLTMGESDPKAGKA</sequence>
<evidence type="ECO:0000313" key="7">
    <source>
        <dbReference type="EMBL" id="GAX76925.1"/>
    </source>
</evidence>
<evidence type="ECO:0000256" key="5">
    <source>
        <dbReference type="SAM" id="MobiDB-lite"/>
    </source>
</evidence>
<feature type="region of interest" description="Disordered" evidence="5">
    <location>
        <begin position="322"/>
        <end position="352"/>
    </location>
</feature>
<name>A0A250X1J0_9CHLO</name>
<dbReference type="PANTHER" id="PTHR23423">
    <property type="entry name" value="ORGANIC SOLUTE TRANSPORTER-RELATED"/>
    <property type="match status" value="1"/>
</dbReference>
<proteinExistence type="predicted"/>
<feature type="transmembrane region" description="Helical" evidence="6">
    <location>
        <begin position="204"/>
        <end position="226"/>
    </location>
</feature>
<feature type="transmembrane region" description="Helical" evidence="6">
    <location>
        <begin position="81"/>
        <end position="101"/>
    </location>
</feature>
<feature type="compositionally biased region" description="Basic and acidic residues" evidence="5">
    <location>
        <begin position="322"/>
        <end position="341"/>
    </location>
</feature>
<dbReference type="EMBL" id="BEGY01000020">
    <property type="protein sequence ID" value="GAX76925.1"/>
    <property type="molecule type" value="Genomic_DNA"/>
</dbReference>
<evidence type="ECO:0000256" key="3">
    <source>
        <dbReference type="ARBA" id="ARBA00022989"/>
    </source>
</evidence>
<keyword evidence="4 6" id="KW-0472">Membrane</keyword>
<evidence type="ECO:0000256" key="2">
    <source>
        <dbReference type="ARBA" id="ARBA00022692"/>
    </source>
</evidence>
<keyword evidence="8" id="KW-1185">Reference proteome</keyword>
<feature type="transmembrane region" description="Helical" evidence="6">
    <location>
        <begin position="164"/>
        <end position="184"/>
    </location>
</feature>
<dbReference type="Pfam" id="PF03619">
    <property type="entry name" value="Solute_trans_a"/>
    <property type="match status" value="1"/>
</dbReference>
<keyword evidence="3 6" id="KW-1133">Transmembrane helix</keyword>
<accession>A0A250X1J0</accession>
<feature type="transmembrane region" description="Helical" evidence="6">
    <location>
        <begin position="6"/>
        <end position="26"/>
    </location>
</feature>
<evidence type="ECO:0000256" key="6">
    <source>
        <dbReference type="SAM" id="Phobius"/>
    </source>
</evidence>
<evidence type="ECO:0000313" key="8">
    <source>
        <dbReference type="Proteomes" id="UP000232323"/>
    </source>
</evidence>
<protein>
    <submittedName>
        <fullName evidence="7">Uncharacterized protein</fullName>
    </submittedName>
</protein>
<dbReference type="PROSITE" id="PS51257">
    <property type="entry name" value="PROKAR_LIPOPROTEIN"/>
    <property type="match status" value="1"/>
</dbReference>